<name>A0A0A9DBL7_ARUDO</name>
<reference evidence="1" key="1">
    <citation type="submission" date="2014-09" db="EMBL/GenBank/DDBJ databases">
        <authorList>
            <person name="Magalhaes I.L.F."/>
            <person name="Oliveira U."/>
            <person name="Santos F.R."/>
            <person name="Vidigal T.H.D.A."/>
            <person name="Brescovit A.D."/>
            <person name="Santos A.J."/>
        </authorList>
    </citation>
    <scope>NUCLEOTIDE SEQUENCE</scope>
    <source>
        <tissue evidence="1">Shoot tissue taken approximately 20 cm above the soil surface</tissue>
    </source>
</reference>
<protein>
    <submittedName>
        <fullName evidence="1">A2</fullName>
    </submittedName>
</protein>
<organism evidence="1">
    <name type="scientific">Arundo donax</name>
    <name type="common">Giant reed</name>
    <name type="synonym">Donax arundinaceus</name>
    <dbReference type="NCBI Taxonomy" id="35708"/>
    <lineage>
        <taxon>Eukaryota</taxon>
        <taxon>Viridiplantae</taxon>
        <taxon>Streptophyta</taxon>
        <taxon>Embryophyta</taxon>
        <taxon>Tracheophyta</taxon>
        <taxon>Spermatophyta</taxon>
        <taxon>Magnoliopsida</taxon>
        <taxon>Liliopsida</taxon>
        <taxon>Poales</taxon>
        <taxon>Poaceae</taxon>
        <taxon>PACMAD clade</taxon>
        <taxon>Arundinoideae</taxon>
        <taxon>Arundineae</taxon>
        <taxon>Arundo</taxon>
    </lineage>
</organism>
<dbReference type="AlphaFoldDB" id="A0A0A9DBL7"/>
<dbReference type="EMBL" id="GBRH01211901">
    <property type="protein sequence ID" value="JAD85994.1"/>
    <property type="molecule type" value="Transcribed_RNA"/>
</dbReference>
<accession>A0A0A9DBL7</accession>
<reference evidence="1" key="2">
    <citation type="journal article" date="2015" name="Data Brief">
        <title>Shoot transcriptome of the giant reed, Arundo donax.</title>
        <authorList>
            <person name="Barrero R.A."/>
            <person name="Guerrero F.D."/>
            <person name="Moolhuijzen P."/>
            <person name="Goolsby J.A."/>
            <person name="Tidwell J."/>
            <person name="Bellgard S.E."/>
            <person name="Bellgard M.I."/>
        </authorList>
    </citation>
    <scope>NUCLEOTIDE SEQUENCE</scope>
    <source>
        <tissue evidence="1">Shoot tissue taken approximately 20 cm above the soil surface</tissue>
    </source>
</reference>
<proteinExistence type="predicted"/>
<sequence length="83" mass="9361">MVPRVLIREAALIDADAVLLVPQAHELRWVTEISAGYPFEPAPWHYLNQSCILWQEYTVCESSPMDTHHHVDGVNQPGKPGDI</sequence>
<evidence type="ECO:0000313" key="1">
    <source>
        <dbReference type="EMBL" id="JAD85994.1"/>
    </source>
</evidence>